<evidence type="ECO:0000313" key="3">
    <source>
        <dbReference type="Proteomes" id="UP000002316"/>
    </source>
</evidence>
<feature type="transmembrane region" description="Helical" evidence="1">
    <location>
        <begin position="12"/>
        <end position="33"/>
    </location>
</feature>
<feature type="transmembrane region" description="Helical" evidence="1">
    <location>
        <begin position="48"/>
        <end position="67"/>
    </location>
</feature>
<gene>
    <name evidence="2" type="ORF">TbgDal_VIII3150</name>
</gene>
<keyword evidence="1" id="KW-0812">Transmembrane</keyword>
<dbReference type="Proteomes" id="UP000002316">
    <property type="component" value="Chromosome 8"/>
</dbReference>
<evidence type="ECO:0000256" key="1">
    <source>
        <dbReference type="SAM" id="Phobius"/>
    </source>
</evidence>
<protein>
    <submittedName>
        <fullName evidence="2">Uncharacterized protein</fullName>
    </submittedName>
</protein>
<proteinExistence type="predicted"/>
<keyword evidence="1" id="KW-0472">Membrane</keyword>
<accession>C9ZVC9</accession>
<name>C9ZVC9_TRYB9</name>
<keyword evidence="1" id="KW-1133">Transmembrane helix</keyword>
<dbReference type="AlphaFoldDB" id="C9ZVC9"/>
<evidence type="ECO:0000313" key="2">
    <source>
        <dbReference type="EMBL" id="CBH13367.1"/>
    </source>
</evidence>
<organism evidence="2 3">
    <name type="scientific">Trypanosoma brucei gambiense (strain MHOM/CI/86/DAL972)</name>
    <dbReference type="NCBI Taxonomy" id="679716"/>
    <lineage>
        <taxon>Eukaryota</taxon>
        <taxon>Discoba</taxon>
        <taxon>Euglenozoa</taxon>
        <taxon>Kinetoplastea</taxon>
        <taxon>Metakinetoplastina</taxon>
        <taxon>Trypanosomatida</taxon>
        <taxon>Trypanosomatidae</taxon>
        <taxon>Trypanosoma</taxon>
    </lineage>
</organism>
<dbReference type="RefSeq" id="XP_011775644.1">
    <property type="nucleotide sequence ID" value="XM_011777342.1"/>
</dbReference>
<dbReference type="EMBL" id="FN554971">
    <property type="protein sequence ID" value="CBH13367.1"/>
    <property type="molecule type" value="Genomic_DNA"/>
</dbReference>
<sequence length="107" mass="12148">MNGAVWGKRRENIICFILSGEIWFGGSGIYSPLRPLPHFFCFHPTDLFFFWGGGRSLLTFLVVSDIFPMQAGWNIFVTLCDNIYIYILGGEKFGTGKGRFLVSLHAY</sequence>
<reference evidence="3" key="1">
    <citation type="journal article" date="2010" name="PLoS Negl. Trop. Dis.">
        <title>The genome sequence of Trypanosoma brucei gambiense, causative agent of chronic human african trypanosomiasis.</title>
        <authorList>
            <person name="Jackson A.P."/>
            <person name="Sanders M."/>
            <person name="Berry A."/>
            <person name="McQuillan J."/>
            <person name="Aslett M.A."/>
            <person name="Quail M.A."/>
            <person name="Chukualim B."/>
            <person name="Capewell P."/>
            <person name="MacLeod A."/>
            <person name="Melville S.E."/>
            <person name="Gibson W."/>
            <person name="Barry J.D."/>
            <person name="Berriman M."/>
            <person name="Hertz-Fowler C."/>
        </authorList>
    </citation>
    <scope>NUCLEOTIDE SEQUENCE [LARGE SCALE GENOMIC DNA]</scope>
    <source>
        <strain evidence="3">MHOM/CI/86/DAL972</strain>
    </source>
</reference>
<dbReference type="GeneID" id="23863497"/>
<dbReference type="KEGG" id="tbg:TbgDal_VIII3150"/>